<evidence type="ECO:0000259" key="11">
    <source>
        <dbReference type="Pfam" id="PF02782"/>
    </source>
</evidence>
<organism evidence="12 13">
    <name type="scientific">Novosphingobium anseongense</name>
    <dbReference type="NCBI Taxonomy" id="3133436"/>
    <lineage>
        <taxon>Bacteria</taxon>
        <taxon>Pseudomonadati</taxon>
        <taxon>Pseudomonadota</taxon>
        <taxon>Alphaproteobacteria</taxon>
        <taxon>Sphingomonadales</taxon>
        <taxon>Sphingomonadaceae</taxon>
        <taxon>Novosphingobium</taxon>
    </lineage>
</organism>
<dbReference type="PIRSF" id="PIRSF000538">
    <property type="entry name" value="GlpK"/>
    <property type="match status" value="1"/>
</dbReference>
<feature type="site" description="Important for activity" evidence="8">
    <location>
        <position position="6"/>
    </location>
</feature>
<dbReference type="NCBIfam" id="TIGR01312">
    <property type="entry name" value="XylB"/>
    <property type="match status" value="1"/>
</dbReference>
<evidence type="ECO:0000256" key="9">
    <source>
        <dbReference type="RuleBase" id="RU364073"/>
    </source>
</evidence>
<feature type="domain" description="Carbohydrate kinase FGGY C-terminal" evidence="11">
    <location>
        <begin position="254"/>
        <end position="440"/>
    </location>
</feature>
<keyword evidence="6 8" id="KW-0067">ATP-binding</keyword>
<comment type="similarity">
    <text evidence="1 8 9">Belongs to the FGGY kinase family.</text>
</comment>
<evidence type="ECO:0000313" key="12">
    <source>
        <dbReference type="EMBL" id="MEJ5976891.1"/>
    </source>
</evidence>
<gene>
    <name evidence="8 9 12" type="primary">xylB</name>
    <name evidence="12" type="ORF">WG901_09620</name>
</gene>
<dbReference type="InterPro" id="IPR018483">
    <property type="entry name" value="Carb_kinase_FGGY_CS"/>
</dbReference>
<sequence length="485" mass="50975">MFLGIDVGTSGVKVVVLDAAGALRAQASAPLSVARPQATWSEQTPDDWWAAVDIAVRLLDAATRLQVTCIGLAGQMHGATLLGADDRPLRPAILWNDGRSFAECEELEAREPRSRAITGNVAMPGFTAPKLAWVRKHEPALFEQIRTVLLPKDYVRLRMTGDKASDLSDSAGTLWLDVAARDWSDAMLAATDLTRAQMPALFEGSEITGRLRAEVAEAWGIDRVPVVAGAGDNAAGAAGVGVIGAKEDGGGDALLSLGTSGVIFVATRDFRPNPARAVHAFCHALPETWHQMAVHLSAAACIDWGAQLTGLDGPAALFAEAEKAGPASGPELFLPYLSGERTPHNDPHVRGGFLRLDNETTRGSLAAAVLEGVAFTHADGLDALREAGTRVEELLVIGGGARSRYWGRILAAALRVRLAYPEGGEVGPALGAAKLARMAALNLSAAEACTRPPVAEVIEPDPALVEALAPKLAKFRAAYAAIRDL</sequence>
<dbReference type="HAMAP" id="MF_02220">
    <property type="entry name" value="XylB"/>
    <property type="match status" value="1"/>
</dbReference>
<evidence type="ECO:0000256" key="7">
    <source>
        <dbReference type="ARBA" id="ARBA00023277"/>
    </source>
</evidence>
<keyword evidence="3 8" id="KW-0808">Transferase</keyword>
<accession>A0ABU8RV67</accession>
<dbReference type="PANTHER" id="PTHR43095">
    <property type="entry name" value="SUGAR KINASE"/>
    <property type="match status" value="1"/>
</dbReference>
<protein>
    <recommendedName>
        <fullName evidence="8 9">Xylulose kinase</fullName>
        <shortName evidence="8 9">Xylulokinase</shortName>
        <ecNumber evidence="8 9">2.7.1.17</ecNumber>
    </recommendedName>
</protein>
<feature type="binding site" evidence="8">
    <location>
        <begin position="76"/>
        <end position="77"/>
    </location>
    <ligand>
        <name>substrate</name>
    </ligand>
</feature>
<feature type="active site" description="Proton acceptor" evidence="8">
    <location>
        <position position="232"/>
    </location>
</feature>
<dbReference type="EC" id="2.7.1.17" evidence="8 9"/>
<evidence type="ECO:0000256" key="6">
    <source>
        <dbReference type="ARBA" id="ARBA00022840"/>
    </source>
</evidence>
<evidence type="ECO:0000256" key="3">
    <source>
        <dbReference type="ARBA" id="ARBA00022679"/>
    </source>
</evidence>
<dbReference type="GO" id="GO:0004856">
    <property type="term" value="F:D-xylulokinase activity"/>
    <property type="evidence" value="ECO:0007669"/>
    <property type="project" value="UniProtKB-EC"/>
</dbReference>
<reference evidence="12 13" key="1">
    <citation type="submission" date="2024-03" db="EMBL/GenBank/DDBJ databases">
        <authorList>
            <person name="Jo J.-H."/>
        </authorList>
    </citation>
    <scope>NUCLEOTIDE SEQUENCE [LARGE SCALE GENOMIC DNA]</scope>
    <source>
        <strain evidence="12 13">PS1R-30</strain>
    </source>
</reference>
<dbReference type="CDD" id="cd07808">
    <property type="entry name" value="ASKHA_NBD_FGGY_EcXK-like"/>
    <property type="match status" value="1"/>
</dbReference>
<dbReference type="Proteomes" id="UP001361239">
    <property type="component" value="Unassembled WGS sequence"/>
</dbReference>
<evidence type="ECO:0000313" key="13">
    <source>
        <dbReference type="Proteomes" id="UP001361239"/>
    </source>
</evidence>
<dbReference type="RefSeq" id="WP_339586850.1">
    <property type="nucleotide sequence ID" value="NZ_JBBHJZ010000002.1"/>
</dbReference>
<keyword evidence="7 8" id="KW-0119">Carbohydrate metabolism</keyword>
<keyword evidence="4 8" id="KW-0547">Nucleotide-binding</keyword>
<comment type="function">
    <text evidence="8">Catalyzes the phosphorylation of D-xylulose to D-xylulose 5-phosphate.</text>
</comment>
<dbReference type="Pfam" id="PF02782">
    <property type="entry name" value="FGGY_C"/>
    <property type="match status" value="1"/>
</dbReference>
<keyword evidence="5 8" id="KW-0418">Kinase</keyword>
<dbReference type="InterPro" id="IPR043129">
    <property type="entry name" value="ATPase_NBD"/>
</dbReference>
<dbReference type="Pfam" id="PF00370">
    <property type="entry name" value="FGGY_N"/>
    <property type="match status" value="1"/>
</dbReference>
<dbReference type="InterPro" id="IPR018484">
    <property type="entry name" value="FGGY_N"/>
</dbReference>
<dbReference type="PANTHER" id="PTHR43095:SF6">
    <property type="entry name" value="XYLULOSE KINASE"/>
    <property type="match status" value="1"/>
</dbReference>
<evidence type="ECO:0000256" key="4">
    <source>
        <dbReference type="ARBA" id="ARBA00022741"/>
    </source>
</evidence>
<dbReference type="InterPro" id="IPR006000">
    <property type="entry name" value="Xylulokinase"/>
</dbReference>
<dbReference type="PROSITE" id="PS00933">
    <property type="entry name" value="FGGY_KINASES_1"/>
    <property type="match status" value="1"/>
</dbReference>
<dbReference type="InterPro" id="IPR018485">
    <property type="entry name" value="FGGY_C"/>
</dbReference>
<dbReference type="InterPro" id="IPR000577">
    <property type="entry name" value="Carb_kinase_FGGY"/>
</dbReference>
<keyword evidence="13" id="KW-1185">Reference proteome</keyword>
<keyword evidence="2 8" id="KW-0859">Xylose metabolism</keyword>
<evidence type="ECO:0000256" key="2">
    <source>
        <dbReference type="ARBA" id="ARBA00022629"/>
    </source>
</evidence>
<evidence type="ECO:0000256" key="5">
    <source>
        <dbReference type="ARBA" id="ARBA00022777"/>
    </source>
</evidence>
<feature type="domain" description="Carbohydrate kinase FGGY N-terminal" evidence="10">
    <location>
        <begin position="1"/>
        <end position="239"/>
    </location>
</feature>
<dbReference type="Gene3D" id="3.30.420.40">
    <property type="match status" value="2"/>
</dbReference>
<name>A0ABU8RV67_9SPHN</name>
<comment type="catalytic activity">
    <reaction evidence="8 9">
        <text>D-xylulose + ATP = D-xylulose 5-phosphate + ADP + H(+)</text>
        <dbReference type="Rhea" id="RHEA:10964"/>
        <dbReference type="ChEBI" id="CHEBI:15378"/>
        <dbReference type="ChEBI" id="CHEBI:17140"/>
        <dbReference type="ChEBI" id="CHEBI:30616"/>
        <dbReference type="ChEBI" id="CHEBI:57737"/>
        <dbReference type="ChEBI" id="CHEBI:456216"/>
        <dbReference type="EC" id="2.7.1.17"/>
    </reaction>
</comment>
<evidence type="ECO:0000259" key="10">
    <source>
        <dbReference type="Pfam" id="PF00370"/>
    </source>
</evidence>
<proteinExistence type="inferred from homology"/>
<dbReference type="EMBL" id="JBBHJZ010000002">
    <property type="protein sequence ID" value="MEJ5976891.1"/>
    <property type="molecule type" value="Genomic_DNA"/>
</dbReference>
<comment type="caution">
    <text evidence="12">The sequence shown here is derived from an EMBL/GenBank/DDBJ whole genome shotgun (WGS) entry which is preliminary data.</text>
</comment>
<evidence type="ECO:0000256" key="8">
    <source>
        <dbReference type="HAMAP-Rule" id="MF_02220"/>
    </source>
</evidence>
<dbReference type="SUPFAM" id="SSF53067">
    <property type="entry name" value="Actin-like ATPase domain"/>
    <property type="match status" value="2"/>
</dbReference>
<dbReference type="InterPro" id="IPR050406">
    <property type="entry name" value="FGGY_Carb_Kinase"/>
</dbReference>
<evidence type="ECO:0000256" key="1">
    <source>
        <dbReference type="ARBA" id="ARBA00009156"/>
    </source>
</evidence>